<dbReference type="CDD" id="cd14279">
    <property type="entry name" value="CUE"/>
    <property type="match status" value="1"/>
</dbReference>
<evidence type="ECO:0000256" key="1">
    <source>
        <dbReference type="SAM" id="MobiDB-lite"/>
    </source>
</evidence>
<feature type="compositionally biased region" description="Polar residues" evidence="1">
    <location>
        <begin position="612"/>
        <end position="634"/>
    </location>
</feature>
<dbReference type="SMART" id="SM00167">
    <property type="entry name" value="VPS9"/>
    <property type="match status" value="1"/>
</dbReference>
<dbReference type="GO" id="GO:0005085">
    <property type="term" value="F:guanyl-nucleotide exchange factor activity"/>
    <property type="evidence" value="ECO:0007669"/>
    <property type="project" value="InterPro"/>
</dbReference>
<dbReference type="InterPro" id="IPR003123">
    <property type="entry name" value="VPS9"/>
</dbReference>
<dbReference type="PANTHER" id="PTHR23101:SF25">
    <property type="entry name" value="GTPASE-ACTIVATING PROTEIN AND VPS9 DOMAIN-CONTAINING PROTEIN 1"/>
    <property type="match status" value="1"/>
</dbReference>
<dbReference type="InterPro" id="IPR041545">
    <property type="entry name" value="DUF5601"/>
</dbReference>
<dbReference type="Pfam" id="PF18151">
    <property type="entry name" value="DUF5601"/>
    <property type="match status" value="1"/>
</dbReference>
<evidence type="ECO:0000313" key="5">
    <source>
        <dbReference type="Proteomes" id="UP001201163"/>
    </source>
</evidence>
<dbReference type="GO" id="GO:0005829">
    <property type="term" value="C:cytosol"/>
    <property type="evidence" value="ECO:0007669"/>
    <property type="project" value="TreeGrafter"/>
</dbReference>
<reference evidence="4" key="1">
    <citation type="submission" date="2022-01" db="EMBL/GenBank/DDBJ databases">
        <title>Comparative genomics reveals a dynamic genome evolution in the ectomycorrhizal milk-cap (Lactarius) mushrooms.</title>
        <authorList>
            <consortium name="DOE Joint Genome Institute"/>
            <person name="Lebreton A."/>
            <person name="Tang N."/>
            <person name="Kuo A."/>
            <person name="LaButti K."/>
            <person name="Drula E."/>
            <person name="Barry K."/>
            <person name="Clum A."/>
            <person name="Lipzen A."/>
            <person name="Mousain D."/>
            <person name="Ng V."/>
            <person name="Wang R."/>
            <person name="Wang X."/>
            <person name="Dai Y."/>
            <person name="Henrissat B."/>
            <person name="Grigoriev I.V."/>
            <person name="Guerin-Laguette A."/>
            <person name="Yu F."/>
            <person name="Martin F.M."/>
        </authorList>
    </citation>
    <scope>NUCLEOTIDE SEQUENCE</scope>
    <source>
        <strain evidence="4">QP</strain>
    </source>
</reference>
<evidence type="ECO:0000313" key="4">
    <source>
        <dbReference type="EMBL" id="KAH9000387.1"/>
    </source>
</evidence>
<evidence type="ECO:0008006" key="6">
    <source>
        <dbReference type="Google" id="ProtNLM"/>
    </source>
</evidence>
<comment type="caution">
    <text evidence="4">The sequence shown here is derived from an EMBL/GenBank/DDBJ whole genome shotgun (WGS) entry which is preliminary data.</text>
</comment>
<feature type="region of interest" description="Disordered" evidence="1">
    <location>
        <begin position="557"/>
        <end position="634"/>
    </location>
</feature>
<dbReference type="GO" id="GO:0016192">
    <property type="term" value="P:vesicle-mediated transport"/>
    <property type="evidence" value="ECO:0007669"/>
    <property type="project" value="InterPro"/>
</dbReference>
<dbReference type="EMBL" id="JAKELL010000002">
    <property type="protein sequence ID" value="KAH9000387.1"/>
    <property type="molecule type" value="Genomic_DNA"/>
</dbReference>
<dbReference type="AlphaFoldDB" id="A0AAD4LS97"/>
<dbReference type="Proteomes" id="UP001201163">
    <property type="component" value="Unassembled WGS sequence"/>
</dbReference>
<feature type="region of interest" description="Disordered" evidence="1">
    <location>
        <begin position="1"/>
        <end position="40"/>
    </location>
</feature>
<dbReference type="Pfam" id="PF02845">
    <property type="entry name" value="CUE"/>
    <property type="match status" value="1"/>
</dbReference>
<dbReference type="InterPro" id="IPR003892">
    <property type="entry name" value="CUE"/>
</dbReference>
<dbReference type="SUPFAM" id="SSF46934">
    <property type="entry name" value="UBA-like"/>
    <property type="match status" value="1"/>
</dbReference>
<dbReference type="Gene3D" id="1.20.1050.80">
    <property type="entry name" value="VPS9 domain"/>
    <property type="match status" value="1"/>
</dbReference>
<dbReference type="PANTHER" id="PTHR23101">
    <property type="entry name" value="RAB GDP/GTP EXCHANGE FACTOR"/>
    <property type="match status" value="1"/>
</dbReference>
<dbReference type="SUPFAM" id="SSF109993">
    <property type="entry name" value="VPS9 domain"/>
    <property type="match status" value="1"/>
</dbReference>
<feature type="compositionally biased region" description="Low complexity" evidence="1">
    <location>
        <begin position="449"/>
        <end position="471"/>
    </location>
</feature>
<dbReference type="PROSITE" id="PS51140">
    <property type="entry name" value="CUE"/>
    <property type="match status" value="1"/>
</dbReference>
<feature type="compositionally biased region" description="Low complexity" evidence="1">
    <location>
        <begin position="584"/>
        <end position="602"/>
    </location>
</feature>
<dbReference type="Gene3D" id="1.10.8.10">
    <property type="entry name" value="DNA helicase RuvA subunit, C-terminal domain"/>
    <property type="match status" value="1"/>
</dbReference>
<dbReference type="Gene3D" id="1.10.246.120">
    <property type="match status" value="1"/>
</dbReference>
<feature type="domain" description="VPS9" evidence="3">
    <location>
        <begin position="292"/>
        <end position="430"/>
    </location>
</feature>
<keyword evidence="5" id="KW-1185">Reference proteome</keyword>
<dbReference type="InterPro" id="IPR009060">
    <property type="entry name" value="UBA-like_sf"/>
</dbReference>
<dbReference type="GO" id="GO:0043130">
    <property type="term" value="F:ubiquitin binding"/>
    <property type="evidence" value="ECO:0007669"/>
    <property type="project" value="InterPro"/>
</dbReference>
<sequence length="701" mass="76205">MPPLVPQPLHTSSPDVLEDIASGGIEAEDSHTLEPTSAHADILNTFDPLAHHEEQSAREAWASAEGHPLPVPPKQDPAPRESGNPTSSSFPSFSSFARSFALPSLPNVSMSLVAGSRVRPQSLDTAMVVQTPVHPVSFAAQQDADIESRGSPKMDAATLPTQVVHSALRRNDPSQERPVGKDKDPQFDFQKFLDQMKTKSAEPVARYLRSFLSNFAKRTFTVTDQVKLINDFLNFISQKMREADVWKLASDSEFDNVMEGMEKLVMNRLYEYTFTPQIAHSNPPRPITTDDLERDRVLGQRIALFGWIEPSHLDVPTAEGSNGFLLFAQQELVKINHYKAPRDKLICILNCCKVIFGLIRHLNSEESADTFVPILIYVVLKANPEHLLSNVEFINRFRNPTKLQSEAGYYLSSLMGAVSFIETMDHTSLSGITQEEFEKNVEAAIQTLPSSRSQSPPLPSSSSSSGSSSPSVNPNLSAVNRPPANPIPVPSPAPSLRQSLHAGEEPATPLALPSIDARRLLQRTGDSLSKPLSAIGRIFSEALDGAEEAIVSQFTPPQTPATTLLKSSAQDPSVPQAPYKPWVRRNSPSPSPSVGRPSASAPHMPPDDTPQRHSTQAQTLALPQNSYSTSRTGTPTAGLDIPGLQAEIDAAHTRAADAARGTLIQIFPTVDQEVIEWVLEANEGDLGRSIEALLEIGGSGN</sequence>
<feature type="region of interest" description="Disordered" evidence="1">
    <location>
        <begin position="448"/>
        <end position="511"/>
    </location>
</feature>
<dbReference type="InterPro" id="IPR045046">
    <property type="entry name" value="Vps9-like"/>
</dbReference>
<dbReference type="SMART" id="SM00546">
    <property type="entry name" value="CUE"/>
    <property type="match status" value="1"/>
</dbReference>
<feature type="region of interest" description="Disordered" evidence="1">
    <location>
        <begin position="52"/>
        <end position="90"/>
    </location>
</feature>
<name>A0AAD4LS97_9AGAM</name>
<feature type="domain" description="CUE" evidence="2">
    <location>
        <begin position="655"/>
        <end position="698"/>
    </location>
</feature>
<proteinExistence type="predicted"/>
<dbReference type="PROSITE" id="PS51205">
    <property type="entry name" value="VPS9"/>
    <property type="match status" value="1"/>
</dbReference>
<accession>A0AAD4LS97</accession>
<dbReference type="Pfam" id="PF02204">
    <property type="entry name" value="VPS9"/>
    <property type="match status" value="1"/>
</dbReference>
<organism evidence="4 5">
    <name type="scientific">Lactarius akahatsu</name>
    <dbReference type="NCBI Taxonomy" id="416441"/>
    <lineage>
        <taxon>Eukaryota</taxon>
        <taxon>Fungi</taxon>
        <taxon>Dikarya</taxon>
        <taxon>Basidiomycota</taxon>
        <taxon>Agaricomycotina</taxon>
        <taxon>Agaricomycetes</taxon>
        <taxon>Russulales</taxon>
        <taxon>Russulaceae</taxon>
        <taxon>Lactarius</taxon>
    </lineage>
</organism>
<evidence type="ECO:0000259" key="2">
    <source>
        <dbReference type="PROSITE" id="PS51140"/>
    </source>
</evidence>
<feature type="compositionally biased region" description="Polar residues" evidence="1">
    <location>
        <begin position="557"/>
        <end position="573"/>
    </location>
</feature>
<evidence type="ECO:0000259" key="3">
    <source>
        <dbReference type="PROSITE" id="PS51205"/>
    </source>
</evidence>
<feature type="compositionally biased region" description="Pro residues" evidence="1">
    <location>
        <begin position="483"/>
        <end position="493"/>
    </location>
</feature>
<dbReference type="InterPro" id="IPR037191">
    <property type="entry name" value="VPS9_dom_sf"/>
</dbReference>
<gene>
    <name evidence="4" type="ORF">EDB92DRAFT_1790127</name>
</gene>
<protein>
    <recommendedName>
        <fullName evidence="6">Guanine nucleotide exchange factor Vps9</fullName>
    </recommendedName>
</protein>
<dbReference type="GO" id="GO:0031267">
    <property type="term" value="F:small GTPase binding"/>
    <property type="evidence" value="ECO:0007669"/>
    <property type="project" value="TreeGrafter"/>
</dbReference>
<dbReference type="GO" id="GO:0030139">
    <property type="term" value="C:endocytic vesicle"/>
    <property type="evidence" value="ECO:0007669"/>
    <property type="project" value="TreeGrafter"/>
</dbReference>